<proteinExistence type="predicted"/>
<evidence type="ECO:0000256" key="1">
    <source>
        <dbReference type="SAM" id="MobiDB-lite"/>
    </source>
</evidence>
<organism evidence="2 3">
    <name type="scientific">Channa argus</name>
    <name type="common">Northern snakehead</name>
    <name type="synonym">Ophicephalus argus</name>
    <dbReference type="NCBI Taxonomy" id="215402"/>
    <lineage>
        <taxon>Eukaryota</taxon>
        <taxon>Metazoa</taxon>
        <taxon>Chordata</taxon>
        <taxon>Craniata</taxon>
        <taxon>Vertebrata</taxon>
        <taxon>Euteleostomi</taxon>
        <taxon>Actinopterygii</taxon>
        <taxon>Neopterygii</taxon>
        <taxon>Teleostei</taxon>
        <taxon>Neoteleostei</taxon>
        <taxon>Acanthomorphata</taxon>
        <taxon>Anabantaria</taxon>
        <taxon>Anabantiformes</taxon>
        <taxon>Channoidei</taxon>
        <taxon>Channidae</taxon>
        <taxon>Channa</taxon>
    </lineage>
</organism>
<feature type="compositionally biased region" description="Basic and acidic residues" evidence="1">
    <location>
        <begin position="186"/>
        <end position="204"/>
    </location>
</feature>
<feature type="compositionally biased region" description="Polar residues" evidence="1">
    <location>
        <begin position="205"/>
        <end position="215"/>
    </location>
</feature>
<reference evidence="2 3" key="1">
    <citation type="submission" date="2019-02" db="EMBL/GenBank/DDBJ databases">
        <title>Opniocepnalus argus genome.</title>
        <authorList>
            <person name="Zhou C."/>
            <person name="Xiao S."/>
        </authorList>
    </citation>
    <scope>NUCLEOTIDE SEQUENCE [LARGE SCALE GENOMIC DNA]</scope>
    <source>
        <strain evidence="2">OARG1902GOOAL</strain>
        <tissue evidence="2">Muscle</tissue>
    </source>
</reference>
<evidence type="ECO:0000313" key="2">
    <source>
        <dbReference type="EMBL" id="KAF3689225.1"/>
    </source>
</evidence>
<accession>A0A6G1PG24</accession>
<dbReference type="EMBL" id="CM015715">
    <property type="protein sequence ID" value="KAF3689225.1"/>
    <property type="molecule type" value="Genomic_DNA"/>
</dbReference>
<feature type="region of interest" description="Disordered" evidence="1">
    <location>
        <begin position="87"/>
        <end position="109"/>
    </location>
</feature>
<dbReference type="Proteomes" id="UP000503349">
    <property type="component" value="Chromosome 4"/>
</dbReference>
<reference evidence="3" key="2">
    <citation type="submission" date="2019-02" db="EMBL/GenBank/DDBJ databases">
        <title>Opniocepnalus argus Var Kimnra genome.</title>
        <authorList>
            <person name="Zhou C."/>
            <person name="Xiao S."/>
        </authorList>
    </citation>
    <scope>NUCLEOTIDE SEQUENCE [LARGE SCALE GENOMIC DNA]</scope>
</reference>
<dbReference type="AlphaFoldDB" id="A0A6G1PG24"/>
<feature type="compositionally biased region" description="Polar residues" evidence="1">
    <location>
        <begin position="100"/>
        <end position="109"/>
    </location>
</feature>
<sequence length="280" mass="31591">MSKAGILRALLTQRLTEVVEEICGLFETAIAEYEDIVSRSKEEAEQQRKLLEAVVSAGVDLHKTDIKQLFSVKEEQQEWRSIMNQNTPELPNFKKEPEEYSSSQEGPLSSTFAGVHVKSASQKGPQEYYPHVLKVFPGNINQLMICKEEAPSEQQEGRTTLKEGDPGHPLIEEEQRTPWSSQEGKWNGEDKEKAHQRQTEENRESPASSSAQQMETDIKDRGRAEPCLQSDSEKTLNSSDSATEDSDDDWERMPKLHEEPLLRNLLNGSASDMCNDKASV</sequence>
<feature type="compositionally biased region" description="Basic and acidic residues" evidence="1">
    <location>
        <begin position="149"/>
        <end position="176"/>
    </location>
</feature>
<name>A0A6G1PG24_CHAAH</name>
<protein>
    <submittedName>
        <fullName evidence="2">Uncharacterized protein</fullName>
    </submittedName>
</protein>
<feature type="region of interest" description="Disordered" evidence="1">
    <location>
        <begin position="149"/>
        <end position="280"/>
    </location>
</feature>
<feature type="compositionally biased region" description="Basic and acidic residues" evidence="1">
    <location>
        <begin position="251"/>
        <end position="261"/>
    </location>
</feature>
<keyword evidence="3" id="KW-1185">Reference proteome</keyword>
<evidence type="ECO:0000313" key="3">
    <source>
        <dbReference type="Proteomes" id="UP000503349"/>
    </source>
</evidence>
<gene>
    <name evidence="2" type="ORF">EXN66_Car004897</name>
</gene>